<evidence type="ECO:0000313" key="4">
    <source>
        <dbReference type="Proteomes" id="UP000594468"/>
    </source>
</evidence>
<feature type="transmembrane region" description="Helical" evidence="1">
    <location>
        <begin position="303"/>
        <end position="322"/>
    </location>
</feature>
<evidence type="ECO:0000313" key="3">
    <source>
        <dbReference type="EMBL" id="QPC81139.1"/>
    </source>
</evidence>
<protein>
    <submittedName>
        <fullName evidence="3">BatD family protein</fullName>
    </submittedName>
</protein>
<dbReference type="AlphaFoldDB" id="A0A7S8E6E4"/>
<keyword evidence="1" id="KW-0812">Transmembrane</keyword>
<feature type="signal peptide" evidence="2">
    <location>
        <begin position="1"/>
        <end position="21"/>
    </location>
</feature>
<keyword evidence="1" id="KW-1133">Transmembrane helix</keyword>
<name>A0A7S8E6E4_9CHLR</name>
<dbReference type="Pfam" id="PF13584">
    <property type="entry name" value="BatD"/>
    <property type="match status" value="1"/>
</dbReference>
<evidence type="ECO:0000256" key="1">
    <source>
        <dbReference type="SAM" id="Phobius"/>
    </source>
</evidence>
<evidence type="ECO:0000256" key="2">
    <source>
        <dbReference type="SAM" id="SignalP"/>
    </source>
</evidence>
<dbReference type="PANTHER" id="PTHR40940:SF2">
    <property type="entry name" value="BATD"/>
    <property type="match status" value="1"/>
</dbReference>
<accession>A0A7S8E6E4</accession>
<dbReference type="KEGG" id="pmet:G4Y79_15660"/>
<dbReference type="Proteomes" id="UP000594468">
    <property type="component" value="Chromosome"/>
</dbReference>
<organism evidence="3 4">
    <name type="scientific">Phototrophicus methaneseepsis</name>
    <dbReference type="NCBI Taxonomy" id="2710758"/>
    <lineage>
        <taxon>Bacteria</taxon>
        <taxon>Bacillati</taxon>
        <taxon>Chloroflexota</taxon>
        <taxon>Candidatus Thermofontia</taxon>
        <taxon>Phototrophicales</taxon>
        <taxon>Phototrophicaceae</taxon>
        <taxon>Phototrophicus</taxon>
    </lineage>
</organism>
<keyword evidence="4" id="KW-1185">Reference proteome</keyword>
<dbReference type="PANTHER" id="PTHR40940">
    <property type="entry name" value="PROTEIN BATD-RELATED"/>
    <property type="match status" value="1"/>
</dbReference>
<sequence length="409" mass="45809">MSRYCLALLALMMCFGATIQAQSSTTDFVEVELSQNTPYVGEQITYTVRWYSTLDSEIADQADVVWPNFEGFGRITEDYSSTTDRRENTLYSVVILEMTLLPLRTGEIQIEPFRLAVPPSPFQDETIIESVPLNVSVRPLPQNQPDSFVNAIGQFSIQAELDSSQVTLNEQLRYSLTLTGIGNLQQISAPTVAFPSEWRVFDAQPTYQTLATGLGSKQFTWRLIPTQAGDYIIEPMPVTTFNPQQQAYQTLTTAPFNVHVAASDAAITSTRSIPATAAASNSQVPEWVPMSQFIDLRIVNAPLFWLLWLIPLVLVGGLWAINRLQSRKPTSRNKIVGVRALRRQISAVSTDDEKQACETMLKLLQASALSLHEEPWPHMVKQLENARFAPASTYSAEIYKQQILNELKR</sequence>
<feature type="chain" id="PRO_5032305119" evidence="2">
    <location>
        <begin position="22"/>
        <end position="409"/>
    </location>
</feature>
<dbReference type="InterPro" id="IPR025738">
    <property type="entry name" value="BatD"/>
</dbReference>
<reference evidence="3 4" key="1">
    <citation type="submission" date="2020-02" db="EMBL/GenBank/DDBJ databases">
        <authorList>
            <person name="Zheng R.K."/>
            <person name="Sun C.M."/>
        </authorList>
    </citation>
    <scope>NUCLEOTIDE SEQUENCE [LARGE SCALE GENOMIC DNA]</scope>
    <source>
        <strain evidence="4">rifampicinis</strain>
    </source>
</reference>
<keyword evidence="1" id="KW-0472">Membrane</keyword>
<dbReference type="RefSeq" id="WP_195169212.1">
    <property type="nucleotide sequence ID" value="NZ_CP062983.1"/>
</dbReference>
<proteinExistence type="predicted"/>
<dbReference type="EMBL" id="CP062983">
    <property type="protein sequence ID" value="QPC81139.1"/>
    <property type="molecule type" value="Genomic_DNA"/>
</dbReference>
<keyword evidence="2" id="KW-0732">Signal</keyword>
<gene>
    <name evidence="3" type="ORF">G4Y79_15660</name>
</gene>